<organism evidence="1 2">
    <name type="scientific">Moraxella lacunata</name>
    <dbReference type="NCBI Taxonomy" id="477"/>
    <lineage>
        <taxon>Bacteria</taxon>
        <taxon>Pseudomonadati</taxon>
        <taxon>Pseudomonadota</taxon>
        <taxon>Gammaproteobacteria</taxon>
        <taxon>Moraxellales</taxon>
        <taxon>Moraxellaceae</taxon>
        <taxon>Moraxella</taxon>
    </lineage>
</organism>
<name>A0A1V4GM14_MORLA</name>
<comment type="caution">
    <text evidence="1">The sequence shown here is derived from an EMBL/GenBank/DDBJ whole genome shotgun (WGS) entry which is preliminary data.</text>
</comment>
<dbReference type="Proteomes" id="UP000191025">
    <property type="component" value="Unassembled WGS sequence"/>
</dbReference>
<dbReference type="EMBL" id="MXAN01000111">
    <property type="protein sequence ID" value="OPH33460.1"/>
    <property type="molecule type" value="Genomic_DNA"/>
</dbReference>
<reference evidence="2" key="1">
    <citation type="submission" date="2017-03" db="EMBL/GenBank/DDBJ databases">
        <title>Draft genome sequence of Moraxella equi CCUG 4950T type strain.</title>
        <authorList>
            <person name="Salva-Serra F."/>
            <person name="Engstrom-Jakobsson H."/>
            <person name="Thorell K."/>
            <person name="Jaen-Luchoro D."/>
            <person name="Gonzales-Siles L."/>
            <person name="Karlsson R."/>
            <person name="Yazdan S."/>
            <person name="Boulund F."/>
            <person name="Johnning A."/>
            <person name="Engstrand L."/>
            <person name="Kristiansson E."/>
            <person name="Moore E."/>
        </authorList>
    </citation>
    <scope>NUCLEOTIDE SEQUENCE [LARGE SCALE GENOMIC DNA]</scope>
    <source>
        <strain evidence="2">CCUG 4441</strain>
    </source>
</reference>
<dbReference type="InterPro" id="IPR024524">
    <property type="entry name" value="DUF3800"/>
</dbReference>
<evidence type="ECO:0000313" key="1">
    <source>
        <dbReference type="EMBL" id="OPH33460.1"/>
    </source>
</evidence>
<evidence type="ECO:0000313" key="2">
    <source>
        <dbReference type="Proteomes" id="UP000191025"/>
    </source>
</evidence>
<proteinExistence type="predicted"/>
<dbReference type="AlphaFoldDB" id="A0A1V4GM14"/>
<gene>
    <name evidence="1" type="ORF">B5J94_13065</name>
</gene>
<accession>A0A1V4GM14</accession>
<protein>
    <recommendedName>
        <fullName evidence="3">DUF3800 domain-containing protein</fullName>
    </recommendedName>
</protein>
<sequence length="63" mass="7217">MVLILRGLGEFCEGFIVYVDESGDHNLDNINSKYPIFVLAFCIFNKRGELHSPKNQHFITGQM</sequence>
<evidence type="ECO:0008006" key="3">
    <source>
        <dbReference type="Google" id="ProtNLM"/>
    </source>
</evidence>
<dbReference type="Pfam" id="PF12686">
    <property type="entry name" value="DUF3800"/>
    <property type="match status" value="1"/>
</dbReference>